<comment type="caution">
    <text evidence="4">The sequence shown here is derived from an EMBL/GenBank/DDBJ whole genome shotgun (WGS) entry which is preliminary data.</text>
</comment>
<dbReference type="Pfam" id="PF00149">
    <property type="entry name" value="Metallophos"/>
    <property type="match status" value="1"/>
</dbReference>
<evidence type="ECO:0000259" key="3">
    <source>
        <dbReference type="Pfam" id="PF00149"/>
    </source>
</evidence>
<dbReference type="InterPro" id="IPR051918">
    <property type="entry name" value="STPP_CPPED1"/>
</dbReference>
<gene>
    <name evidence="4" type="ORF">CLV48_10653</name>
</gene>
<dbReference type="InterPro" id="IPR004843">
    <property type="entry name" value="Calcineurin-like_PHP"/>
</dbReference>
<proteinExistence type="predicted"/>
<keyword evidence="2" id="KW-0812">Transmembrane</keyword>
<protein>
    <submittedName>
        <fullName evidence="4">Calcineurin-like phosphoesterase family protein</fullName>
    </submittedName>
</protein>
<dbReference type="PANTHER" id="PTHR43143:SF1">
    <property type="entry name" value="SERINE_THREONINE-PROTEIN PHOSPHATASE CPPED1"/>
    <property type="match status" value="1"/>
</dbReference>
<dbReference type="PANTHER" id="PTHR43143">
    <property type="entry name" value="METALLOPHOSPHOESTERASE, CALCINEURIN SUPERFAMILY"/>
    <property type="match status" value="1"/>
</dbReference>
<feature type="region of interest" description="Disordered" evidence="1">
    <location>
        <begin position="1"/>
        <end position="28"/>
    </location>
</feature>
<dbReference type="EMBL" id="PYGF01000006">
    <property type="protein sequence ID" value="PSL03814.1"/>
    <property type="molecule type" value="Genomic_DNA"/>
</dbReference>
<name>A0A2P8E2X4_9BACT</name>
<keyword evidence="2" id="KW-1133">Transmembrane helix</keyword>
<feature type="domain" description="Calcineurin-like phosphoesterase" evidence="3">
    <location>
        <begin position="72"/>
        <end position="289"/>
    </location>
</feature>
<dbReference type="Gene3D" id="3.60.21.10">
    <property type="match status" value="1"/>
</dbReference>
<evidence type="ECO:0000256" key="1">
    <source>
        <dbReference type="SAM" id="MobiDB-lite"/>
    </source>
</evidence>
<keyword evidence="2" id="KW-0472">Membrane</keyword>
<organism evidence="4 5">
    <name type="scientific">Cecembia rubra</name>
    <dbReference type="NCBI Taxonomy" id="1485585"/>
    <lineage>
        <taxon>Bacteria</taxon>
        <taxon>Pseudomonadati</taxon>
        <taxon>Bacteroidota</taxon>
        <taxon>Cytophagia</taxon>
        <taxon>Cytophagales</taxon>
        <taxon>Cyclobacteriaceae</taxon>
        <taxon>Cecembia</taxon>
    </lineage>
</organism>
<dbReference type="RefSeq" id="WP_106567663.1">
    <property type="nucleotide sequence ID" value="NZ_PYGF01000006.1"/>
</dbReference>
<dbReference type="Proteomes" id="UP000240708">
    <property type="component" value="Unassembled WGS sequence"/>
</dbReference>
<accession>A0A2P8E2X4</accession>
<evidence type="ECO:0000313" key="5">
    <source>
        <dbReference type="Proteomes" id="UP000240708"/>
    </source>
</evidence>
<keyword evidence="5" id="KW-1185">Reference proteome</keyword>
<dbReference type="InterPro" id="IPR029052">
    <property type="entry name" value="Metallo-depent_PP-like"/>
</dbReference>
<dbReference type="OrthoDB" id="9791866at2"/>
<feature type="transmembrane region" description="Helical" evidence="2">
    <location>
        <begin position="39"/>
        <end position="56"/>
    </location>
</feature>
<dbReference type="SUPFAM" id="SSF56300">
    <property type="entry name" value="Metallo-dependent phosphatases"/>
    <property type="match status" value="1"/>
</dbReference>
<evidence type="ECO:0000313" key="4">
    <source>
        <dbReference type="EMBL" id="PSL03814.1"/>
    </source>
</evidence>
<reference evidence="4 5" key="1">
    <citation type="submission" date="2018-03" db="EMBL/GenBank/DDBJ databases">
        <title>Genomic Encyclopedia of Archaeal and Bacterial Type Strains, Phase II (KMG-II): from individual species to whole genera.</title>
        <authorList>
            <person name="Goeker M."/>
        </authorList>
    </citation>
    <scope>NUCLEOTIDE SEQUENCE [LARGE SCALE GENOMIC DNA]</scope>
    <source>
        <strain evidence="4 5">DSM 28057</strain>
    </source>
</reference>
<dbReference type="AlphaFoldDB" id="A0A2P8E2X4"/>
<evidence type="ECO:0000256" key="2">
    <source>
        <dbReference type="SAM" id="Phobius"/>
    </source>
</evidence>
<sequence>MNYNNNNKHKGDLYHSQPSHKASTEEKSKSLVKLTRRKLLHALGLSPIGLGAFALACTSSSTSENKDKVPILRFAYLTDMHIEPGLGAEEGVKKCISHILNKEEPVDFFINGGDLIMDALDKSEGETEAQWAIWRKIKAEFPDLNFYHCIGNHDVWGRTPHEEKFPGKAWAMKEHGLEKPYYSFESKGWHFIVLDSTHQKEDGTWYTAKLDTVQREWLEKSLQNIPADKPVLIISHIPILGATPFLDGDNAKTGNWIVPGAWMHIDAKSLINLFFQHKNVKACISGHIHLVESLIYQNVHYHCCGAVSGNWWNDEPYEGTNKGYGLFELFADGNHTFKYVEYEKHT</sequence>
<dbReference type="GO" id="GO:0016787">
    <property type="term" value="F:hydrolase activity"/>
    <property type="evidence" value="ECO:0007669"/>
    <property type="project" value="InterPro"/>
</dbReference>